<sequence>MQTNTFRTGLLAAAMVFALAACNQQSVSGGASSPAASSPATASAASGPAAASASAPAAASDVLAGMTEQQKASYLIGYLQGRQLGEANAILDFDQATLIKGLQAGMASQPLPVSDEEANNILQQYHTAQMGKLAIRQLEEGKAFLEANKAKEGVKTTPSGLQYSVKTEGTGKQPNAKSTVTVHYEGRLLDGTVFDSSIKRGEPVTFKLDGVIKGWTEGLQLMKEGGEYTLYIPAELAYGDKGNPSIPPNSVLVFDVKLIKVQ</sequence>
<feature type="domain" description="PPIase FKBP-type" evidence="9">
    <location>
        <begin position="177"/>
        <end position="262"/>
    </location>
</feature>
<keyword evidence="11" id="KW-1185">Reference proteome</keyword>
<dbReference type="InterPro" id="IPR000774">
    <property type="entry name" value="PPIase_FKBP_N"/>
</dbReference>
<evidence type="ECO:0000256" key="8">
    <source>
        <dbReference type="SAM" id="SignalP"/>
    </source>
</evidence>
<feature type="signal peptide" evidence="8">
    <location>
        <begin position="1"/>
        <end position="20"/>
    </location>
</feature>
<evidence type="ECO:0000256" key="3">
    <source>
        <dbReference type="ARBA" id="ARBA00022729"/>
    </source>
</evidence>
<comment type="similarity">
    <text evidence="2 7">Belongs to the FKBP-type PPIase family.</text>
</comment>
<evidence type="ECO:0000256" key="4">
    <source>
        <dbReference type="ARBA" id="ARBA00023110"/>
    </source>
</evidence>
<evidence type="ECO:0000256" key="1">
    <source>
        <dbReference type="ARBA" id="ARBA00000971"/>
    </source>
</evidence>
<keyword evidence="4 6" id="KW-0697">Rotamase</keyword>
<dbReference type="Pfam" id="PF00254">
    <property type="entry name" value="FKBP_C"/>
    <property type="match status" value="1"/>
</dbReference>
<evidence type="ECO:0000256" key="5">
    <source>
        <dbReference type="ARBA" id="ARBA00023235"/>
    </source>
</evidence>
<keyword evidence="5 6" id="KW-0413">Isomerase</keyword>
<evidence type="ECO:0000313" key="11">
    <source>
        <dbReference type="Proteomes" id="UP000077726"/>
    </source>
</evidence>
<keyword evidence="3 8" id="KW-0732">Signal</keyword>
<dbReference type="Pfam" id="PF01346">
    <property type="entry name" value="FKBP_N"/>
    <property type="match status" value="1"/>
</dbReference>
<dbReference type="GO" id="GO:0003755">
    <property type="term" value="F:peptidyl-prolyl cis-trans isomerase activity"/>
    <property type="evidence" value="ECO:0007669"/>
    <property type="project" value="UniProtKB-UniRule"/>
</dbReference>
<gene>
    <name evidence="10" type="ORF">A7Q00_09035</name>
</gene>
<dbReference type="InterPro" id="IPR036944">
    <property type="entry name" value="PPIase_FKBP_N_sf"/>
</dbReference>
<dbReference type="EMBL" id="LXSQ01000021">
    <property type="protein sequence ID" value="OAM40425.1"/>
    <property type="molecule type" value="Genomic_DNA"/>
</dbReference>
<dbReference type="STRING" id="1795832.A7Q00_09035"/>
<dbReference type="PANTHER" id="PTHR43811">
    <property type="entry name" value="FKBP-TYPE PEPTIDYL-PROLYL CIS-TRANS ISOMERASE FKPA"/>
    <property type="match status" value="1"/>
</dbReference>
<dbReference type="PANTHER" id="PTHR43811:SF19">
    <property type="entry name" value="39 KDA FK506-BINDING NUCLEAR PROTEIN"/>
    <property type="match status" value="1"/>
</dbReference>
<dbReference type="FunFam" id="3.10.50.40:FF:000045">
    <property type="entry name" value="Peptidyl-prolyl cis-trans isomerase"/>
    <property type="match status" value="1"/>
</dbReference>
<dbReference type="PROSITE" id="PS50059">
    <property type="entry name" value="FKBP_PPIASE"/>
    <property type="match status" value="1"/>
</dbReference>
<proteinExistence type="inferred from homology"/>
<feature type="chain" id="PRO_5008590587" description="Peptidyl-prolyl cis-trans isomerase" evidence="8">
    <location>
        <begin position="21"/>
        <end position="262"/>
    </location>
</feature>
<accession>A0A1B6VX66</accession>
<dbReference type="InterPro" id="IPR046357">
    <property type="entry name" value="PPIase_dom_sf"/>
</dbReference>
<dbReference type="Gene3D" id="1.10.287.460">
    <property type="entry name" value="Peptidyl-prolyl cis-trans isomerase, FKBP-type, N-terminal domain"/>
    <property type="match status" value="1"/>
</dbReference>
<dbReference type="Proteomes" id="UP000077726">
    <property type="component" value="Unassembled WGS sequence"/>
</dbReference>
<dbReference type="Gene3D" id="3.10.50.40">
    <property type="match status" value="1"/>
</dbReference>
<evidence type="ECO:0000256" key="7">
    <source>
        <dbReference type="RuleBase" id="RU003915"/>
    </source>
</evidence>
<comment type="caution">
    <text evidence="10">The sequence shown here is derived from an EMBL/GenBank/DDBJ whole genome shotgun (WGS) entry which is preliminary data.</text>
</comment>
<evidence type="ECO:0000259" key="9">
    <source>
        <dbReference type="PROSITE" id="PS50059"/>
    </source>
</evidence>
<dbReference type="AlphaFoldDB" id="A0A1B6VX66"/>
<organism evidence="10 11">
    <name type="scientific">Eikenella halliae</name>
    <dbReference type="NCBI Taxonomy" id="1795832"/>
    <lineage>
        <taxon>Bacteria</taxon>
        <taxon>Pseudomonadati</taxon>
        <taxon>Pseudomonadota</taxon>
        <taxon>Betaproteobacteria</taxon>
        <taxon>Neisseriales</taxon>
        <taxon>Neisseriaceae</taxon>
        <taxon>Eikenella</taxon>
    </lineage>
</organism>
<dbReference type="SUPFAM" id="SSF54534">
    <property type="entry name" value="FKBP-like"/>
    <property type="match status" value="1"/>
</dbReference>
<evidence type="ECO:0000256" key="6">
    <source>
        <dbReference type="PROSITE-ProRule" id="PRU00277"/>
    </source>
</evidence>
<dbReference type="GO" id="GO:0006457">
    <property type="term" value="P:protein folding"/>
    <property type="evidence" value="ECO:0007669"/>
    <property type="project" value="InterPro"/>
</dbReference>
<evidence type="ECO:0000256" key="2">
    <source>
        <dbReference type="ARBA" id="ARBA00006577"/>
    </source>
</evidence>
<dbReference type="PROSITE" id="PS51257">
    <property type="entry name" value="PROKAR_LIPOPROTEIN"/>
    <property type="match status" value="1"/>
</dbReference>
<dbReference type="EC" id="5.2.1.8" evidence="7"/>
<dbReference type="OrthoDB" id="280278at2"/>
<dbReference type="RefSeq" id="WP_064090230.1">
    <property type="nucleotide sequence ID" value="NZ_LXSQ01000021.1"/>
</dbReference>
<reference evidence="11" key="1">
    <citation type="submission" date="2016-05" db="EMBL/GenBank/DDBJ databases">
        <title>Draft genome of Corynebacterium afermentans subsp. afermentans LCDC 88199T.</title>
        <authorList>
            <person name="Bernier A.-M."/>
            <person name="Bernard K."/>
        </authorList>
    </citation>
    <scope>NUCLEOTIDE SEQUENCE [LARGE SCALE GENOMIC DNA]</scope>
    <source>
        <strain evidence="11">NML130454</strain>
    </source>
</reference>
<dbReference type="InterPro" id="IPR001179">
    <property type="entry name" value="PPIase_FKBP_dom"/>
</dbReference>
<evidence type="ECO:0000313" key="10">
    <source>
        <dbReference type="EMBL" id="OAM40425.1"/>
    </source>
</evidence>
<protein>
    <recommendedName>
        <fullName evidence="7">Peptidyl-prolyl cis-trans isomerase</fullName>
        <ecNumber evidence="7">5.2.1.8</ecNumber>
    </recommendedName>
</protein>
<comment type="catalytic activity">
    <reaction evidence="1 6 7">
        <text>[protein]-peptidylproline (omega=180) = [protein]-peptidylproline (omega=0)</text>
        <dbReference type="Rhea" id="RHEA:16237"/>
        <dbReference type="Rhea" id="RHEA-COMP:10747"/>
        <dbReference type="Rhea" id="RHEA-COMP:10748"/>
        <dbReference type="ChEBI" id="CHEBI:83833"/>
        <dbReference type="ChEBI" id="CHEBI:83834"/>
        <dbReference type="EC" id="5.2.1.8"/>
    </reaction>
</comment>
<name>A0A1B6VX66_9NEIS</name>